<organism evidence="3 4">
    <name type="scientific">Jiella pelagia</name>
    <dbReference type="NCBI Taxonomy" id="2986949"/>
    <lineage>
        <taxon>Bacteria</taxon>
        <taxon>Pseudomonadati</taxon>
        <taxon>Pseudomonadota</taxon>
        <taxon>Alphaproteobacteria</taxon>
        <taxon>Hyphomicrobiales</taxon>
        <taxon>Aurantimonadaceae</taxon>
        <taxon>Jiella</taxon>
    </lineage>
</organism>
<protein>
    <submittedName>
        <fullName evidence="3">Transporter substrate-binding domain-containing protein</fullName>
    </submittedName>
</protein>
<keyword evidence="4" id="KW-1185">Reference proteome</keyword>
<dbReference type="Pfam" id="PF00497">
    <property type="entry name" value="SBP_bac_3"/>
    <property type="match status" value="1"/>
</dbReference>
<name>A0ABY7BWE6_9HYPH</name>
<dbReference type="InterPro" id="IPR001638">
    <property type="entry name" value="Solute-binding_3/MltF_N"/>
</dbReference>
<evidence type="ECO:0000313" key="4">
    <source>
        <dbReference type="Proteomes" id="UP001164020"/>
    </source>
</evidence>
<feature type="domain" description="Solute-binding protein family 3/N-terminal" evidence="2">
    <location>
        <begin position="65"/>
        <end position="295"/>
    </location>
</feature>
<evidence type="ECO:0000256" key="1">
    <source>
        <dbReference type="ARBA" id="ARBA00022729"/>
    </source>
</evidence>
<sequence length="297" mass="32839">MKFNYLVNKPMVEKFVHRLILLALFFLGGAFVCWAAEDNGEAVATPNFVDQHQRIAKPDLSDRQRIRFLTSTDYPPFNFLDAEGRLTGFNVDLARAICEELGILPRCQIEALPFADIVPALKRRDGEAVIAGLAMNATTRAEFAFSQPYFRYPARFVTRRDRPIESPIADHLADKVVGVTNGSAHAAMLGAFFPAAKLQTYPDRFQGLNAMRDGKIDAYFGDGVSLSFWLESEAAADCCVFSGGPFLSDRFLGEGLSVAVRPEDSALADAVDYAIAQLVAKGRMTELMLRYFPISAF</sequence>
<dbReference type="Gene3D" id="3.40.190.10">
    <property type="entry name" value="Periplasmic binding protein-like II"/>
    <property type="match status" value="2"/>
</dbReference>
<dbReference type="PANTHER" id="PTHR35936">
    <property type="entry name" value="MEMBRANE-BOUND LYTIC MUREIN TRANSGLYCOSYLASE F"/>
    <property type="match status" value="1"/>
</dbReference>
<dbReference type="SUPFAM" id="SSF53850">
    <property type="entry name" value="Periplasmic binding protein-like II"/>
    <property type="match status" value="1"/>
</dbReference>
<proteinExistence type="predicted"/>
<accession>A0ABY7BWE6</accession>
<dbReference type="Proteomes" id="UP001164020">
    <property type="component" value="Chromosome"/>
</dbReference>
<dbReference type="SMART" id="SM00062">
    <property type="entry name" value="PBPb"/>
    <property type="match status" value="1"/>
</dbReference>
<evidence type="ECO:0000313" key="3">
    <source>
        <dbReference type="EMBL" id="WAP67824.1"/>
    </source>
</evidence>
<evidence type="ECO:0000259" key="2">
    <source>
        <dbReference type="SMART" id="SM00062"/>
    </source>
</evidence>
<reference evidence="3" key="1">
    <citation type="submission" date="2022-12" db="EMBL/GenBank/DDBJ databases">
        <title>Jiella pelagia sp. nov., isolated from phosphonate enriched culture of Northwest Pacific surface seawater.</title>
        <authorList>
            <person name="Shin D.Y."/>
            <person name="Hwang C.Y."/>
        </authorList>
    </citation>
    <scope>NUCLEOTIDE SEQUENCE</scope>
    <source>
        <strain evidence="3">HL-NP1</strain>
    </source>
</reference>
<dbReference type="EMBL" id="CP114029">
    <property type="protein sequence ID" value="WAP67824.1"/>
    <property type="molecule type" value="Genomic_DNA"/>
</dbReference>
<gene>
    <name evidence="3" type="ORF">OH818_20510</name>
</gene>
<dbReference type="RefSeq" id="WP_268880296.1">
    <property type="nucleotide sequence ID" value="NZ_CP114029.1"/>
</dbReference>
<dbReference type="PANTHER" id="PTHR35936:SF35">
    <property type="entry name" value="L-CYSTINE-BINDING PROTEIN TCYJ"/>
    <property type="match status" value="1"/>
</dbReference>
<keyword evidence="1" id="KW-0732">Signal</keyword>